<feature type="transmembrane region" description="Helical" evidence="8">
    <location>
        <begin position="225"/>
        <end position="244"/>
    </location>
</feature>
<feature type="region of interest" description="Disordered" evidence="7">
    <location>
        <begin position="970"/>
        <end position="1045"/>
    </location>
</feature>
<evidence type="ECO:0000256" key="4">
    <source>
        <dbReference type="ARBA" id="ARBA00022692"/>
    </source>
</evidence>
<feature type="transmembrane region" description="Helical" evidence="8">
    <location>
        <begin position="48"/>
        <end position="73"/>
    </location>
</feature>
<feature type="compositionally biased region" description="Polar residues" evidence="7">
    <location>
        <begin position="837"/>
        <end position="850"/>
    </location>
</feature>
<evidence type="ECO:0000256" key="6">
    <source>
        <dbReference type="ARBA" id="ARBA00023136"/>
    </source>
</evidence>
<dbReference type="Pfam" id="PF00324">
    <property type="entry name" value="AA_permease"/>
    <property type="match status" value="1"/>
</dbReference>
<accession>G0SFB1</accession>
<dbReference type="GO" id="GO:0055075">
    <property type="term" value="P:potassium ion homeostasis"/>
    <property type="evidence" value="ECO:0007669"/>
    <property type="project" value="TreeGrafter"/>
</dbReference>
<name>G0SFB1_CHATD</name>
<evidence type="ECO:0000313" key="11">
    <source>
        <dbReference type="EMBL" id="EGS18127.1"/>
    </source>
</evidence>
<dbReference type="OMA" id="MISPAEM"/>
<dbReference type="GO" id="GO:0005774">
    <property type="term" value="C:vacuolar membrane"/>
    <property type="evidence" value="ECO:0007669"/>
    <property type="project" value="TreeGrafter"/>
</dbReference>
<keyword evidence="5 8" id="KW-1133">Transmembrane helix</keyword>
<feature type="region of interest" description="Disordered" evidence="7">
    <location>
        <begin position="1485"/>
        <end position="1643"/>
    </location>
</feature>
<feature type="compositionally biased region" description="Basic and acidic residues" evidence="7">
    <location>
        <begin position="1430"/>
        <end position="1439"/>
    </location>
</feature>
<evidence type="ECO:0000259" key="10">
    <source>
        <dbReference type="Pfam" id="PF03522"/>
    </source>
</evidence>
<feature type="transmembrane region" description="Helical" evidence="8">
    <location>
        <begin position="132"/>
        <end position="152"/>
    </location>
</feature>
<evidence type="ECO:0000256" key="2">
    <source>
        <dbReference type="ARBA" id="ARBA00010593"/>
    </source>
</evidence>
<sequence length="1964" mass="216954">MVTMEPESSGKRTKLGTVSGVYIPVCLNILSILMFLRFGLILGQVGLLGMLGLLLSAYTVDFVTTLSLSAIASNGEVKGGGAYYLISRSLGPEFGGSIGVLFYLAQVLNTALNVVGLIDCIKLNFGYAMPHGYWWDYLFGTVALVFCTGLCLAGSSMFAKASNALLVVLTFSILSIPVSALLNPAFVDPERGIEFTGFSLATLKSNLLPDSSSGHFNGFTTFRDLFGILFPATSGIFAGASMSGDLRNPSKAIPRGTLWAMLSTFLAYLLVIVSLASSTRHHSFLRNPNIIQDTNIWPPGIFAGEFATTFFSALMGVIAAAKLLQALARDKLIPGLEVFGKGTKKADEPVLAIFLTYILAQFAMLANLNQIATFISMGYQMTFFVMNLACFLLKIGSAPNFRPAFKFFSWQTAFAGSIISATAMFFVDETYASSAVCLMIFLFLLIHYLSPPKHWGDVSQSLIYHQVRKYLLRLKPEHIKFWRPQIILLVNNPRRQTRLIQFCNSLKKGALYILGHVIVTDDFSAGVAEAKLQQAAWTKYISESSRIKAFVQLTMSPTITWGVRNLILSAGLGGMRPNIAVMGFYNMDELRRSRSAQVPEPPVNPPPPSQSEETTSTPRTVRRRRRGDTFSRILEGELPTDVIKTEELMPVTSYLTILEDLALRYRLNVAIGKGFDKLETPRDDGTNTKRYIDLWPIQMSAALEAEGRSVLTTNFDTYTLILQLGYILHTVPTWKKVYKLRVLVFVEYESEVDIERGRVKALLEKLRIDAEILVFSLASGLLKTYETIVHGRFQDAETENLVNSCLKNEEWWEDLQNYRKGRSRSSSKATTPPDLPSISQVLESSAGTPTQQSQPSDSSDDSKDVKQKRRHSLAHLTDLPKKPTMSQLVKWGVSMGIHTQNLLNVFDNSDTDTAADSDSDSDSDTMAMERQFTDSDTANGDGDDGVKRPLLAGHRRRKSFADIFTRAKKQLKEKRKWKRTRSPERTRSPTPKRRPASSYGTMTTETRTTELRRTETRTTDSSKETRTTETRTTETRMTEIRSGSVSEGFQNMRGILKSDSRPTLSRHTSSTAMRFTSSLVPETTITNDSPDGTGPRIMFAEQDSKPQFSRQASLARGIGETIEEESGIDRRVSFAELSPTVRSPVLSRRNSFSKGGDNGGDVSLNIAGLLASYLSDDDEYPMHGLTLSFNDLPSRAQHLILNELMRQHSKDTAVMFTTLPIPEENTCQSEEASLAYLSDVEVLCNGLPPVLLVLSNHMTVTKFRDLSRRRPSPAEPEESSFQIIHTPDRPRRIIFPEEAPSEEECAHQIAAWHFTAEREHLSEDNIKHQSSYEEMIQGNLTSYAEKINGLPTGIAINHNLLHMKNQTVTHSASSCGGQLESASASTASFSIYSEDDYASTQSNSSISSTVMEDQSAPPSPTAQTVFEETEASKKSQDRSDAPMDLYCRGICPFCRGRLKNAPTPLACPYQNCGRDLRECLTASSNWTSTREERQKAPPRLADRPLLISSQPVSRSQSPSRQGAVRYPPRTRKSAEPEKYDHCQETPAVLALMKQRKVTDKGCNPSSKPITRRDSMSDLRRVAILQQARRMEMSGTTATTSTYPVPGPPPPKSPLRAHPKLQRKLPSTRDPSPADTVKTLWPSPLQTQNGYQAWKQQLSEMQSLQKSKTVKPAAENKPLPPRPLQTSQPTLNSRRLNSSRPQQPQQKPPDSQKKQDSKLSNLLNNLSLSLFRNTSSTSKHPAQSEAMTAAPTIPEISPLSSDGDGSKAAFAAAFLPSPPSPLSRCSVFTSLISPGEPLSGHGQLRAPPPPPPQRPTAADPLGWPGMGTKRPGTTGMESVASAPKSAKASESSVAGRQRGLKNVASIALVSACGARPSSKTTTFDIKNASPSKEETRQGVRAEVLAWKTPEQKAQLEKEMKEKGDDADLFMDIIDQYGSDEDDETEVRVSRAPRLHPEMRWQGGWI</sequence>
<dbReference type="GeneID" id="18260180"/>
<feature type="transmembrane region" description="Helical" evidence="8">
    <location>
        <begin position="296"/>
        <end position="321"/>
    </location>
</feature>
<evidence type="ECO:0000256" key="1">
    <source>
        <dbReference type="ARBA" id="ARBA00004141"/>
    </source>
</evidence>
<keyword evidence="4 8" id="KW-0812">Transmembrane</keyword>
<organism evidence="12">
    <name type="scientific">Chaetomium thermophilum (strain DSM 1495 / CBS 144.50 / IMI 039719)</name>
    <name type="common">Thermochaetoides thermophila</name>
    <dbReference type="NCBI Taxonomy" id="759272"/>
    <lineage>
        <taxon>Eukaryota</taxon>
        <taxon>Fungi</taxon>
        <taxon>Dikarya</taxon>
        <taxon>Ascomycota</taxon>
        <taxon>Pezizomycotina</taxon>
        <taxon>Sordariomycetes</taxon>
        <taxon>Sordariomycetidae</taxon>
        <taxon>Sordariales</taxon>
        <taxon>Chaetomiaceae</taxon>
        <taxon>Thermochaetoides</taxon>
    </lineage>
</organism>
<feature type="transmembrane region" description="Helical" evidence="8">
    <location>
        <begin position="21"/>
        <end position="42"/>
    </location>
</feature>
<feature type="region of interest" description="Disordered" evidence="7">
    <location>
        <begin position="594"/>
        <end position="628"/>
    </location>
</feature>
<feature type="compositionally biased region" description="Basic and acidic residues" evidence="7">
    <location>
        <begin position="1570"/>
        <end position="1580"/>
    </location>
</feature>
<feature type="transmembrane region" description="Helical" evidence="8">
    <location>
        <begin position="407"/>
        <end position="426"/>
    </location>
</feature>
<feature type="region of interest" description="Disordered" evidence="7">
    <location>
        <begin position="1732"/>
        <end position="1764"/>
    </location>
</feature>
<dbReference type="RefSeq" id="XP_006696458.1">
    <property type="nucleotide sequence ID" value="XM_006696395.1"/>
</dbReference>
<feature type="domain" description="Amino acid permease/ SLC12A" evidence="9">
    <location>
        <begin position="26"/>
        <end position="486"/>
    </location>
</feature>
<dbReference type="OrthoDB" id="2020542at2759"/>
<gene>
    <name evidence="11" type="ORF">CTHT_0061420</name>
</gene>
<dbReference type="GO" id="GO:0015379">
    <property type="term" value="F:potassium:chloride symporter activity"/>
    <property type="evidence" value="ECO:0007669"/>
    <property type="project" value="TreeGrafter"/>
</dbReference>
<dbReference type="PANTHER" id="PTHR11827:SF72">
    <property type="entry name" value="GH08340P"/>
    <property type="match status" value="1"/>
</dbReference>
<feature type="compositionally biased region" description="Low complexity" evidence="7">
    <location>
        <begin position="610"/>
        <end position="619"/>
    </location>
</feature>
<feature type="compositionally biased region" description="Basic and acidic residues" evidence="7">
    <location>
        <begin position="1007"/>
        <end position="1039"/>
    </location>
</feature>
<feature type="region of interest" description="Disordered" evidence="7">
    <location>
        <begin position="1659"/>
        <end position="1716"/>
    </location>
</feature>
<keyword evidence="3" id="KW-0813">Transport</keyword>
<comment type="similarity">
    <text evidence="2">Belongs to the SLC12A transporter family.</text>
</comment>
<feature type="region of interest" description="Disordered" evidence="7">
    <location>
        <begin position="822"/>
        <end position="881"/>
    </location>
</feature>
<feature type="compositionally biased region" description="Polar residues" evidence="7">
    <location>
        <begin position="1683"/>
        <end position="1695"/>
    </location>
</feature>
<dbReference type="PANTHER" id="PTHR11827">
    <property type="entry name" value="SOLUTE CARRIER FAMILY 12, CATION COTRANSPORTERS"/>
    <property type="match status" value="1"/>
</dbReference>
<dbReference type="eggNOG" id="KOG1288">
    <property type="taxonomic scope" value="Eukaryota"/>
</dbReference>
<reference evidence="11 12" key="1">
    <citation type="journal article" date="2011" name="Cell">
        <title>Insight into structure and assembly of the nuclear pore complex by utilizing the genome of a eukaryotic thermophile.</title>
        <authorList>
            <person name="Amlacher S."/>
            <person name="Sarges P."/>
            <person name="Flemming D."/>
            <person name="van Noort V."/>
            <person name="Kunze R."/>
            <person name="Devos D.P."/>
            <person name="Arumugam M."/>
            <person name="Bork P."/>
            <person name="Hurt E."/>
        </authorList>
    </citation>
    <scope>NUCLEOTIDE SEQUENCE [LARGE SCALE GENOMIC DNA]</scope>
    <source>
        <strain evidence="12">DSM 1495 / CBS 144.50 / IMI 039719</strain>
    </source>
</reference>
<feature type="domain" description="SLC12A transporter C-terminal" evidence="10">
    <location>
        <begin position="498"/>
        <end position="585"/>
    </location>
</feature>
<dbReference type="GO" id="GO:0006884">
    <property type="term" value="P:cell volume homeostasis"/>
    <property type="evidence" value="ECO:0007669"/>
    <property type="project" value="TreeGrafter"/>
</dbReference>
<dbReference type="GO" id="GO:0055064">
    <property type="term" value="P:chloride ion homeostasis"/>
    <property type="evidence" value="ECO:0007669"/>
    <property type="project" value="TreeGrafter"/>
</dbReference>
<feature type="transmembrane region" description="Helical" evidence="8">
    <location>
        <begin position="432"/>
        <end position="450"/>
    </location>
</feature>
<feature type="domain" description="SLC12A transporter C-terminal" evidence="10">
    <location>
        <begin position="1197"/>
        <end position="1263"/>
    </location>
</feature>
<protein>
    <submittedName>
        <fullName evidence="11">Uncharacterized protein</fullName>
    </submittedName>
</protein>
<feature type="compositionally biased region" description="Low complexity" evidence="7">
    <location>
        <begin position="996"/>
        <end position="1006"/>
    </location>
</feature>
<feature type="compositionally biased region" description="Low complexity" evidence="7">
    <location>
        <begin position="1508"/>
        <end position="1521"/>
    </location>
</feature>
<dbReference type="HOGENOM" id="CLU_001883_4_0_1"/>
<keyword evidence="12" id="KW-1185">Reference proteome</keyword>
<dbReference type="InterPro" id="IPR018491">
    <property type="entry name" value="SLC12_C"/>
</dbReference>
<feature type="transmembrane region" description="Helical" evidence="8">
    <location>
        <begin position="350"/>
        <end position="368"/>
    </location>
</feature>
<feature type="compositionally biased region" description="Basic residues" evidence="7">
    <location>
        <begin position="970"/>
        <end position="980"/>
    </location>
</feature>
<feature type="transmembrane region" description="Helical" evidence="8">
    <location>
        <begin position="374"/>
        <end position="395"/>
    </location>
</feature>
<feature type="region of interest" description="Disordered" evidence="7">
    <location>
        <begin position="932"/>
        <end position="951"/>
    </location>
</feature>
<dbReference type="Proteomes" id="UP000008066">
    <property type="component" value="Unassembled WGS sequence"/>
</dbReference>
<dbReference type="Pfam" id="PF03522">
    <property type="entry name" value="SLC12"/>
    <property type="match status" value="2"/>
</dbReference>
<evidence type="ECO:0000256" key="5">
    <source>
        <dbReference type="ARBA" id="ARBA00022989"/>
    </source>
</evidence>
<proteinExistence type="inferred from homology"/>
<feature type="transmembrane region" description="Helical" evidence="8">
    <location>
        <begin position="164"/>
        <end position="182"/>
    </location>
</feature>
<evidence type="ECO:0000256" key="7">
    <source>
        <dbReference type="SAM" id="MobiDB-lite"/>
    </source>
</evidence>
<dbReference type="InterPro" id="IPR004841">
    <property type="entry name" value="AA-permease/SLC12A_dom"/>
</dbReference>
<dbReference type="InterPro" id="IPR004842">
    <property type="entry name" value="SLC12A_fam"/>
</dbReference>
<dbReference type="Gene3D" id="1.20.1740.10">
    <property type="entry name" value="Amino acid/polyamine transporter I"/>
    <property type="match status" value="1"/>
</dbReference>
<comment type="subcellular location">
    <subcellularLocation>
        <location evidence="1">Membrane</location>
        <topology evidence="1">Multi-pass membrane protein</topology>
    </subcellularLocation>
</comment>
<evidence type="ECO:0000256" key="8">
    <source>
        <dbReference type="SAM" id="Phobius"/>
    </source>
</evidence>
<feature type="compositionally biased region" description="Pro residues" evidence="7">
    <location>
        <begin position="599"/>
        <end position="609"/>
    </location>
</feature>
<feature type="region of interest" description="Disordered" evidence="7">
    <location>
        <begin position="1401"/>
        <end position="1439"/>
    </location>
</feature>
<feature type="transmembrane region" description="Helical" evidence="8">
    <location>
        <begin position="256"/>
        <end position="276"/>
    </location>
</feature>
<evidence type="ECO:0000259" key="9">
    <source>
        <dbReference type="Pfam" id="PF00324"/>
    </source>
</evidence>
<dbReference type="KEGG" id="cthr:CTHT_0061420"/>
<feature type="transmembrane region" description="Helical" evidence="8">
    <location>
        <begin position="94"/>
        <end position="112"/>
    </location>
</feature>
<dbReference type="FunFam" id="1.20.1740.10:FF:000013">
    <property type="entry name" value="Solute carrier family 12 member"/>
    <property type="match status" value="1"/>
</dbReference>
<feature type="compositionally biased region" description="Polar residues" evidence="7">
    <location>
        <begin position="1593"/>
        <end position="1602"/>
    </location>
</feature>
<dbReference type="EMBL" id="GL988046">
    <property type="protein sequence ID" value="EGS18127.1"/>
    <property type="molecule type" value="Genomic_DNA"/>
</dbReference>
<evidence type="ECO:0000256" key="3">
    <source>
        <dbReference type="ARBA" id="ARBA00022448"/>
    </source>
</evidence>
<feature type="compositionally biased region" description="Basic and acidic residues" evidence="7">
    <location>
        <begin position="1532"/>
        <end position="1543"/>
    </location>
</feature>
<evidence type="ECO:0000313" key="12">
    <source>
        <dbReference type="Proteomes" id="UP000008066"/>
    </source>
</evidence>
<feature type="region of interest" description="Disordered" evidence="7">
    <location>
        <begin position="1793"/>
        <end position="1856"/>
    </location>
</feature>
<keyword evidence="6 8" id="KW-0472">Membrane</keyword>
<feature type="compositionally biased region" description="Low complexity" evidence="7">
    <location>
        <begin position="1836"/>
        <end position="1853"/>
    </location>
</feature>
<feature type="compositionally biased region" description="Low complexity" evidence="7">
    <location>
        <begin position="1697"/>
        <end position="1708"/>
    </location>
</feature>
<dbReference type="GO" id="GO:0034486">
    <property type="term" value="P:vacuolar transmembrane transport"/>
    <property type="evidence" value="ECO:0007669"/>
    <property type="project" value="TreeGrafter"/>
</dbReference>